<dbReference type="Gene3D" id="1.10.530.10">
    <property type="match status" value="1"/>
</dbReference>
<dbReference type="InterPro" id="IPR003646">
    <property type="entry name" value="SH3-like_bac-type"/>
</dbReference>
<evidence type="ECO:0000259" key="2">
    <source>
        <dbReference type="PROSITE" id="PS51272"/>
    </source>
</evidence>
<dbReference type="Gene3D" id="2.30.30.40">
    <property type="entry name" value="SH3 Domains"/>
    <property type="match status" value="1"/>
</dbReference>
<organism evidence="4 5">
    <name type="scientific">Lysinibacillus fusiformis</name>
    <dbReference type="NCBI Taxonomy" id="28031"/>
    <lineage>
        <taxon>Bacteria</taxon>
        <taxon>Bacillati</taxon>
        <taxon>Bacillota</taxon>
        <taxon>Bacilli</taxon>
        <taxon>Bacillales</taxon>
        <taxon>Bacillaceae</taxon>
        <taxon>Lysinibacillus</taxon>
    </lineage>
</organism>
<dbReference type="EMBL" id="MECQ01000001">
    <property type="protein sequence ID" value="ODV56630.1"/>
    <property type="molecule type" value="Genomic_DNA"/>
</dbReference>
<dbReference type="SMART" id="SM00287">
    <property type="entry name" value="SH3b"/>
    <property type="match status" value="1"/>
</dbReference>
<reference evidence="4 5" key="1">
    <citation type="submission" date="2016-09" db="EMBL/GenBank/DDBJ databases">
        <title>Draft genome sequence of the soil isolate, Lysinibacillus fusiformis M5, a potential hypoxanthine producer.</title>
        <authorList>
            <person name="Gallegos-Monterrosa R."/>
            <person name="Maroti G."/>
            <person name="Balint B."/>
            <person name="Kovacs A.T."/>
        </authorList>
    </citation>
    <scope>NUCLEOTIDE SEQUENCE [LARGE SCALE GENOMIC DNA]</scope>
    <source>
        <strain evidence="4 5">M5</strain>
    </source>
</reference>
<comment type="caution">
    <text evidence="4">The sequence shown here is derived from an EMBL/GenBank/DDBJ whole genome shotgun (WGS) entry which is preliminary data.</text>
</comment>
<dbReference type="Pfam" id="PF01464">
    <property type="entry name" value="SLT"/>
    <property type="match status" value="1"/>
</dbReference>
<accession>A0A1E4R833</accession>
<protein>
    <submittedName>
        <fullName evidence="4">Lytic transglycosylase</fullName>
    </submittedName>
</protein>
<dbReference type="Proteomes" id="UP000094784">
    <property type="component" value="Unassembled WGS sequence"/>
</dbReference>
<evidence type="ECO:0000313" key="5">
    <source>
        <dbReference type="Proteomes" id="UP000094784"/>
    </source>
</evidence>
<dbReference type="PROSITE" id="PS51272">
    <property type="entry name" value="SLH"/>
    <property type="match status" value="1"/>
</dbReference>
<dbReference type="InterPro" id="IPR023346">
    <property type="entry name" value="Lysozyme-like_dom_sf"/>
</dbReference>
<gene>
    <name evidence="4" type="ORF">BG258_12365</name>
</gene>
<dbReference type="AlphaFoldDB" id="A0A1E4R833"/>
<proteinExistence type="predicted"/>
<dbReference type="PROSITE" id="PS51781">
    <property type="entry name" value="SH3B"/>
    <property type="match status" value="1"/>
</dbReference>
<feature type="domain" description="SH3b" evidence="3">
    <location>
        <begin position="237"/>
        <end position="312"/>
    </location>
</feature>
<evidence type="ECO:0000313" key="4">
    <source>
        <dbReference type="EMBL" id="ODV56630.1"/>
    </source>
</evidence>
<evidence type="ECO:0000256" key="1">
    <source>
        <dbReference type="ARBA" id="ARBA00022729"/>
    </source>
</evidence>
<evidence type="ECO:0000259" key="3">
    <source>
        <dbReference type="PROSITE" id="PS51781"/>
    </source>
</evidence>
<dbReference type="InterPro" id="IPR001119">
    <property type="entry name" value="SLH_dom"/>
</dbReference>
<dbReference type="Pfam" id="PF08239">
    <property type="entry name" value="SH3_3"/>
    <property type="match status" value="1"/>
</dbReference>
<dbReference type="InterPro" id="IPR008258">
    <property type="entry name" value="Transglycosylase_SLT_dom_1"/>
</dbReference>
<keyword evidence="1" id="KW-0732">Signal</keyword>
<sequence length="505" mass="56839">MKKILKPLISVIVIGALSLTINIDKNVLANDIANTCKYDSASKANPDYSTMNCLLTETALSYNVPPEIVKAIAEGESGNWRHFDINGEAIVTADKGIGIMQITNQAGYNQDRLKSDIVYNILAGVETLDDMFKRKDLPSINGGERDVLEHWYFAIMAYNGTKPVNSPFVQATGEINANAYQERILRIIEKLELIDLTELPFTREHFQYDSNSRENIKFSAMKYDFDLPLTKSKYFFKTNQKVSSTTNVTVRTRPTTDSPSKGTLHKGEIVTITGPFEYEAVSTKKNHFVWYPVKRNDGTEGYVASSYLNYSASTPTPTPTPTPTIPVGSIEVSKFADYKADQYWAEDFQWAVNKGLISGYQNVYNPATKKYENLLKPNTNLTENQMLSVLFRYFKSDELASTKPSSSWSADVNYQLASKYTLPTLGGKSASKQVYAVKDITRGNFARILASMHYGKTVSQPEAIQFLRDFDLTTTKTDAEFKPNDSLTRAHAVAFFHRYEQIFNK</sequence>
<feature type="domain" description="SLH" evidence="2">
    <location>
        <begin position="331"/>
        <end position="404"/>
    </location>
</feature>
<name>A0A1E4R833_9BACI</name>
<dbReference type="OrthoDB" id="2690990at2"/>
<dbReference type="SUPFAM" id="SSF53955">
    <property type="entry name" value="Lysozyme-like"/>
    <property type="match status" value="1"/>
</dbReference>
<dbReference type="RefSeq" id="WP_069481619.1">
    <property type="nucleotide sequence ID" value="NZ_KV766182.1"/>
</dbReference>